<dbReference type="Proteomes" id="UP001558632">
    <property type="component" value="Unassembled WGS sequence"/>
</dbReference>
<evidence type="ECO:0000313" key="1">
    <source>
        <dbReference type="EMBL" id="KAL1242169.1"/>
    </source>
</evidence>
<evidence type="ECO:0000313" key="2">
    <source>
        <dbReference type="Proteomes" id="UP001558632"/>
    </source>
</evidence>
<sequence length="102" mass="11211">MLQVEAFQEISNVAQTAYSIVDKFKIIQIDSLDANFVQTTYSIVDVDTAIVFHEAEGCEKDLHIFMANLTKLMRVSIAAAVATAFNFLSSNALTINSLFCVA</sequence>
<organism evidence="1 2">
    <name type="scientific">Trichinella spiralis</name>
    <name type="common">Trichina worm</name>
    <dbReference type="NCBI Taxonomy" id="6334"/>
    <lineage>
        <taxon>Eukaryota</taxon>
        <taxon>Metazoa</taxon>
        <taxon>Ecdysozoa</taxon>
        <taxon>Nematoda</taxon>
        <taxon>Enoplea</taxon>
        <taxon>Dorylaimia</taxon>
        <taxon>Trichinellida</taxon>
        <taxon>Trichinellidae</taxon>
        <taxon>Trichinella</taxon>
    </lineage>
</organism>
<comment type="caution">
    <text evidence="1">The sequence shown here is derived from an EMBL/GenBank/DDBJ whole genome shotgun (WGS) entry which is preliminary data.</text>
</comment>
<gene>
    <name evidence="1" type="ORF">TSPI_09675</name>
</gene>
<reference evidence="1 2" key="1">
    <citation type="submission" date="2024-07" db="EMBL/GenBank/DDBJ databases">
        <title>Enhanced genomic and transcriptomic resources for Trichinella pseudospiralis and T. spiralis underpin the discovery of pronounced molecular differences between stages and species.</title>
        <authorList>
            <person name="Pasi K.K."/>
            <person name="La Rosa G."/>
            <person name="Gomez-Morales M.A."/>
            <person name="Tosini F."/>
            <person name="Sumanam S."/>
            <person name="Young N.D."/>
            <person name="Chang B.C."/>
            <person name="Robin G.B."/>
        </authorList>
    </citation>
    <scope>NUCLEOTIDE SEQUENCE [LARGE SCALE GENOMIC DNA]</scope>
    <source>
        <strain evidence="1">ISS534</strain>
    </source>
</reference>
<proteinExistence type="predicted"/>
<name>A0ABR3KRE5_TRISP</name>
<dbReference type="EMBL" id="JBEUSY010000220">
    <property type="protein sequence ID" value="KAL1242169.1"/>
    <property type="molecule type" value="Genomic_DNA"/>
</dbReference>
<accession>A0ABR3KRE5</accession>
<keyword evidence="2" id="KW-1185">Reference proteome</keyword>
<protein>
    <submittedName>
        <fullName evidence="1">Serine/threonine-protein phosphatase 4 catalytic subunit</fullName>
    </submittedName>
</protein>